<name>A0A9W6VM33_9ACTN</name>
<dbReference type="InterPro" id="IPR000835">
    <property type="entry name" value="HTH_MarR-typ"/>
</dbReference>
<dbReference type="PANTHER" id="PTHR39515:SF2">
    <property type="entry name" value="HTH-TYPE TRANSCRIPTIONAL REGULATOR RV0880"/>
    <property type="match status" value="1"/>
</dbReference>
<comment type="caution">
    <text evidence="2">The sequence shown here is derived from an EMBL/GenBank/DDBJ whole genome shotgun (WGS) entry which is preliminary data.</text>
</comment>
<dbReference type="Proteomes" id="UP001165135">
    <property type="component" value="Unassembled WGS sequence"/>
</dbReference>
<protein>
    <submittedName>
        <fullName evidence="2">MarR family transcriptional regulator</fullName>
    </submittedName>
</protein>
<dbReference type="EMBL" id="BSTJ01000001">
    <property type="protein sequence ID" value="GLY73295.1"/>
    <property type="molecule type" value="Genomic_DNA"/>
</dbReference>
<evidence type="ECO:0000313" key="2">
    <source>
        <dbReference type="EMBL" id="GLY73295.1"/>
    </source>
</evidence>
<dbReference type="RefSeq" id="WP_285618560.1">
    <property type="nucleotide sequence ID" value="NZ_BSTJ01000001.1"/>
</dbReference>
<reference evidence="2" key="1">
    <citation type="submission" date="2023-03" db="EMBL/GenBank/DDBJ databases">
        <title>Actinoallomurus iriomotensis NBRC 103681.</title>
        <authorList>
            <person name="Ichikawa N."/>
            <person name="Sato H."/>
            <person name="Tonouchi N."/>
        </authorList>
    </citation>
    <scope>NUCLEOTIDE SEQUENCE</scope>
    <source>
        <strain evidence="2">NBRC 103681</strain>
    </source>
</reference>
<dbReference type="SUPFAM" id="SSF46785">
    <property type="entry name" value="Winged helix' DNA-binding domain"/>
    <property type="match status" value="1"/>
</dbReference>
<dbReference type="Gene3D" id="1.10.10.10">
    <property type="entry name" value="Winged helix-like DNA-binding domain superfamily/Winged helix DNA-binding domain"/>
    <property type="match status" value="1"/>
</dbReference>
<gene>
    <name evidence="2" type="ORF">Airi01_015620</name>
</gene>
<dbReference type="AlphaFoldDB" id="A0A9W6VM33"/>
<dbReference type="GO" id="GO:0003700">
    <property type="term" value="F:DNA-binding transcription factor activity"/>
    <property type="evidence" value="ECO:0007669"/>
    <property type="project" value="InterPro"/>
</dbReference>
<organism evidence="2 3">
    <name type="scientific">Actinoallomurus iriomotensis</name>
    <dbReference type="NCBI Taxonomy" id="478107"/>
    <lineage>
        <taxon>Bacteria</taxon>
        <taxon>Bacillati</taxon>
        <taxon>Actinomycetota</taxon>
        <taxon>Actinomycetes</taxon>
        <taxon>Streptosporangiales</taxon>
        <taxon>Thermomonosporaceae</taxon>
        <taxon>Actinoallomurus</taxon>
    </lineage>
</organism>
<evidence type="ECO:0000259" key="1">
    <source>
        <dbReference type="PROSITE" id="PS50995"/>
    </source>
</evidence>
<dbReference type="PROSITE" id="PS50995">
    <property type="entry name" value="HTH_MARR_2"/>
    <property type="match status" value="1"/>
</dbReference>
<dbReference type="SMART" id="SM00347">
    <property type="entry name" value="HTH_MARR"/>
    <property type="match status" value="1"/>
</dbReference>
<proteinExistence type="predicted"/>
<evidence type="ECO:0000313" key="3">
    <source>
        <dbReference type="Proteomes" id="UP001165135"/>
    </source>
</evidence>
<dbReference type="InterPro" id="IPR052526">
    <property type="entry name" value="HTH-type_Bedaq_tolerance"/>
</dbReference>
<feature type="domain" description="HTH marR-type" evidence="1">
    <location>
        <begin position="1"/>
        <end position="135"/>
    </location>
</feature>
<dbReference type="InterPro" id="IPR036390">
    <property type="entry name" value="WH_DNA-bd_sf"/>
</dbReference>
<accession>A0A9W6VM33</accession>
<sequence>MSDPRALAERFNRQIRDIVLMLRRANAGQAITTQQMFVMGSLEGGSRRMSDLAAEHGVRLPTMTRQIGRLARDGLVIRGREADDARVVTAELTPVGRQRLQHAREQRITFLAGRMTLLNDAERASIEAALPALEKLFAGS</sequence>
<dbReference type="Pfam" id="PF01047">
    <property type="entry name" value="MarR"/>
    <property type="match status" value="1"/>
</dbReference>
<dbReference type="InterPro" id="IPR036388">
    <property type="entry name" value="WH-like_DNA-bd_sf"/>
</dbReference>
<dbReference type="PANTHER" id="PTHR39515">
    <property type="entry name" value="CONSERVED PROTEIN"/>
    <property type="match status" value="1"/>
</dbReference>